<reference evidence="1" key="2">
    <citation type="submission" date="2015-07" db="EMBL/GenBank/DDBJ databases">
        <title>Plasmids, circular viruses and viroids from rat gut.</title>
        <authorList>
            <person name="Jorgensen T.J."/>
            <person name="Hansen M.A."/>
            <person name="Xu Z."/>
            <person name="Tabak M.A."/>
            <person name="Sorensen S.J."/>
            <person name="Hansen L.H."/>
        </authorList>
    </citation>
    <scope>NUCLEOTIDE SEQUENCE</scope>
    <source>
        <strain evidence="1">RGRH0379</strain>
    </source>
</reference>
<accession>A0A0H5PZ61</accession>
<evidence type="ECO:0000313" key="1">
    <source>
        <dbReference type="EMBL" id="CRY94848.1"/>
    </source>
</evidence>
<organism evidence="1">
    <name type="scientific">uncultured prokaryote</name>
    <dbReference type="NCBI Taxonomy" id="198431"/>
    <lineage>
        <taxon>unclassified sequences</taxon>
        <taxon>environmental samples</taxon>
    </lineage>
</organism>
<dbReference type="EMBL" id="LN853035">
    <property type="protein sequence ID" value="CRY94848.1"/>
    <property type="molecule type" value="Genomic_DNA"/>
</dbReference>
<name>A0A0H5PZ61_9ZZZZ</name>
<protein>
    <submittedName>
        <fullName evidence="1">Uncharacterized protein</fullName>
    </submittedName>
</protein>
<proteinExistence type="predicted"/>
<sequence>MVEIPVGYGQISWLFRGPCTPLGAAVTLGFQNVGDKAPSVIGASAAASFNSELGPIFSNQLDGEGVLVKLGPTATGPSATSSIGFGGTATGVAGPPSVSLLVHKVTELGGRAGRGRNYWPGFFEQEVDEGGNINSTAMPGLQTAFDDFFVLLESNEIAPVLLHGPNAPISSPTPLVGFDVDGRVGTQRRRLRR</sequence>
<reference evidence="1" key="1">
    <citation type="submission" date="2015-06" db="EMBL/GenBank/DDBJ databases">
        <authorList>
            <person name="Joergensen T."/>
        </authorList>
    </citation>
    <scope>NUCLEOTIDE SEQUENCE</scope>
    <source>
        <strain evidence="1">RGRH0379</strain>
    </source>
</reference>
<dbReference type="AlphaFoldDB" id="A0A0H5PZ61"/>